<proteinExistence type="predicted"/>
<name>A0A6J4HCG5_9CYAN</name>
<accession>A0A6J4HCG5</accession>
<dbReference type="EMBL" id="CADCTM010000071">
    <property type="protein sequence ID" value="CAA9219784.1"/>
    <property type="molecule type" value="Genomic_DNA"/>
</dbReference>
<protein>
    <submittedName>
        <fullName evidence="1">Uncharacterized protein</fullName>
    </submittedName>
</protein>
<sequence>MRLISSIKTPCFPSLAARTRKTACDKILENMPQFFNVDCHYLSLLNYRQCF</sequence>
<gene>
    <name evidence="1" type="ORF">AVDCRST_MAG92-517</name>
</gene>
<dbReference type="AlphaFoldDB" id="A0A6J4HCG5"/>
<organism evidence="1">
    <name type="scientific">uncultured Coleofasciculus sp</name>
    <dbReference type="NCBI Taxonomy" id="1267456"/>
    <lineage>
        <taxon>Bacteria</taxon>
        <taxon>Bacillati</taxon>
        <taxon>Cyanobacteriota</taxon>
        <taxon>Cyanophyceae</taxon>
        <taxon>Coleofasciculales</taxon>
        <taxon>Coleofasciculaceae</taxon>
        <taxon>Coleofasciculus</taxon>
        <taxon>environmental samples</taxon>
    </lineage>
</organism>
<evidence type="ECO:0000313" key="1">
    <source>
        <dbReference type="EMBL" id="CAA9219784.1"/>
    </source>
</evidence>
<reference evidence="1" key="1">
    <citation type="submission" date="2020-02" db="EMBL/GenBank/DDBJ databases">
        <authorList>
            <person name="Meier V. D."/>
        </authorList>
    </citation>
    <scope>NUCLEOTIDE SEQUENCE</scope>
    <source>
        <strain evidence="1">AVDCRST_MAG92</strain>
    </source>
</reference>